<dbReference type="InterPro" id="IPR056411">
    <property type="entry name" value="CysS_C"/>
</dbReference>
<evidence type="ECO:0000256" key="3">
    <source>
        <dbReference type="ARBA" id="ARBA00011245"/>
    </source>
</evidence>
<evidence type="ECO:0000313" key="15">
    <source>
        <dbReference type="Proteomes" id="UP000770785"/>
    </source>
</evidence>
<feature type="short sequence motif" description="'KMSKS' region" evidence="12">
    <location>
        <begin position="286"/>
        <end position="290"/>
    </location>
</feature>
<evidence type="ECO:0000256" key="9">
    <source>
        <dbReference type="ARBA" id="ARBA00022840"/>
    </source>
</evidence>
<evidence type="ECO:0000256" key="7">
    <source>
        <dbReference type="ARBA" id="ARBA00022741"/>
    </source>
</evidence>
<dbReference type="SUPFAM" id="SSF47323">
    <property type="entry name" value="Anticodon-binding domain of a subclass of class I aminoacyl-tRNA synthetases"/>
    <property type="match status" value="1"/>
</dbReference>
<keyword evidence="10 12" id="KW-0648">Protein biosynthesis</keyword>
<evidence type="ECO:0000256" key="12">
    <source>
        <dbReference type="HAMAP-Rule" id="MF_00041"/>
    </source>
</evidence>
<dbReference type="RefSeq" id="WP_168038844.1">
    <property type="nucleotide sequence ID" value="NZ_JAATJH010000005.1"/>
</dbReference>
<evidence type="ECO:0000259" key="13">
    <source>
        <dbReference type="SMART" id="SM00840"/>
    </source>
</evidence>
<feature type="domain" description="Cysteinyl-tRNA synthetase class Ia DALR" evidence="13">
    <location>
        <begin position="378"/>
        <end position="445"/>
    </location>
</feature>
<protein>
    <recommendedName>
        <fullName evidence="12">Cysteine--tRNA ligase</fullName>
        <ecNumber evidence="12">6.1.1.16</ecNumber>
    </recommendedName>
    <alternativeName>
        <fullName evidence="12">Cysteinyl-tRNA synthetase</fullName>
        <shortName evidence="12">CysRS</shortName>
    </alternativeName>
</protein>
<evidence type="ECO:0000256" key="8">
    <source>
        <dbReference type="ARBA" id="ARBA00022833"/>
    </source>
</evidence>
<organism evidence="14 15">
    <name type="scientific">Neolewinella antarctica</name>
    <dbReference type="NCBI Taxonomy" id="442734"/>
    <lineage>
        <taxon>Bacteria</taxon>
        <taxon>Pseudomonadati</taxon>
        <taxon>Bacteroidota</taxon>
        <taxon>Saprospiria</taxon>
        <taxon>Saprospirales</taxon>
        <taxon>Lewinellaceae</taxon>
        <taxon>Neolewinella</taxon>
    </lineage>
</organism>
<evidence type="ECO:0000313" key="14">
    <source>
        <dbReference type="EMBL" id="NJC27600.1"/>
    </source>
</evidence>
<dbReference type="InterPro" id="IPR024909">
    <property type="entry name" value="Cys-tRNA/MSH_ligase"/>
</dbReference>
<feature type="binding site" evidence="12">
    <location>
        <position position="31"/>
    </location>
    <ligand>
        <name>Zn(2+)</name>
        <dbReference type="ChEBI" id="CHEBI:29105"/>
    </ligand>
</feature>
<comment type="similarity">
    <text evidence="2 12">Belongs to the class-I aminoacyl-tRNA synthetase family.</text>
</comment>
<feature type="binding site" evidence="12">
    <location>
        <position position="254"/>
    </location>
    <ligand>
        <name>Zn(2+)</name>
        <dbReference type="ChEBI" id="CHEBI:29105"/>
    </ligand>
</feature>
<keyword evidence="9 12" id="KW-0067">ATP-binding</keyword>
<gene>
    <name evidence="12" type="primary">cysS</name>
    <name evidence="14" type="ORF">GGR27_003117</name>
</gene>
<reference evidence="14 15" key="1">
    <citation type="submission" date="2020-03" db="EMBL/GenBank/DDBJ databases">
        <title>Genomic Encyclopedia of Type Strains, Phase IV (KMG-IV): sequencing the most valuable type-strain genomes for metagenomic binning, comparative biology and taxonomic classification.</title>
        <authorList>
            <person name="Goeker M."/>
        </authorList>
    </citation>
    <scope>NUCLEOTIDE SEQUENCE [LARGE SCALE GENOMIC DNA]</scope>
    <source>
        <strain evidence="14 15">DSM 105096</strain>
    </source>
</reference>
<dbReference type="InterPro" id="IPR009080">
    <property type="entry name" value="tRNAsynth_Ia_anticodon-bd"/>
</dbReference>
<evidence type="ECO:0000256" key="4">
    <source>
        <dbReference type="ARBA" id="ARBA00022490"/>
    </source>
</evidence>
<keyword evidence="6 12" id="KW-0479">Metal-binding</keyword>
<comment type="subcellular location">
    <subcellularLocation>
        <location evidence="1 12">Cytoplasm</location>
    </subcellularLocation>
</comment>
<keyword evidence="4 12" id="KW-0963">Cytoplasm</keyword>
<evidence type="ECO:0000256" key="5">
    <source>
        <dbReference type="ARBA" id="ARBA00022598"/>
    </source>
</evidence>
<dbReference type="SUPFAM" id="SSF52374">
    <property type="entry name" value="Nucleotidylyl transferase"/>
    <property type="match status" value="1"/>
</dbReference>
<evidence type="ECO:0000256" key="6">
    <source>
        <dbReference type="ARBA" id="ARBA00022723"/>
    </source>
</evidence>
<dbReference type="GO" id="GO:0004817">
    <property type="term" value="F:cysteine-tRNA ligase activity"/>
    <property type="evidence" value="ECO:0007669"/>
    <property type="project" value="UniProtKB-EC"/>
</dbReference>
<evidence type="ECO:0000256" key="1">
    <source>
        <dbReference type="ARBA" id="ARBA00004496"/>
    </source>
</evidence>
<keyword evidence="7 12" id="KW-0547">Nucleotide-binding</keyword>
<evidence type="ECO:0000256" key="10">
    <source>
        <dbReference type="ARBA" id="ARBA00022917"/>
    </source>
</evidence>
<sequence>MSNDLKLYNSLSREKEVFTPITPGHVGLYVCGPTVYSDVHLGNVRTFTSFDIIYRYLLHKGYQVRYVRNITDVGHLRDNGEDRMGKQARLEKLEPMEVAQKYTVGFHEMMRLFNNHPPSIEPRASGHIIEQITMVEEILKNGYAYESNGSVYFDVEAFNAKNDGLYGKLSGRKIDELLAESRDLNAQADKKNPTDFAIWMKATDDHILRWPSPWGEGFPGWHLECSAMSTKYLGEEFDIHGGGNDLKFPHHENEIAQNAGSCSDGCQNAGAHYWLHTNMLLMNGRKMSKSDGNTITPQQLFTGDSAHVTDSYGPMMLRFFMLQTHYRSPMDLTDDALQAAKKGYARLMEAWANLQNLEGEGGAQNGTVGKELTAGLVAAYAEMDDDFNTPKALAKVFELVSRINALKGGQLSLQEVSKVALEDFRSGLATLLFDVFGLQDGGPDLIGMGAGDEALSKVMDLVLDLRDQARTDKNWGMSDKLRDGLKEAGVVVKDGKDGTEWSMG</sequence>
<comment type="caution">
    <text evidence="14">The sequence shown here is derived from an EMBL/GenBank/DDBJ whole genome shotgun (WGS) entry which is preliminary data.</text>
</comment>
<dbReference type="NCBIfam" id="TIGR00435">
    <property type="entry name" value="cysS"/>
    <property type="match status" value="1"/>
</dbReference>
<dbReference type="InterPro" id="IPR032678">
    <property type="entry name" value="tRNA-synt_1_cat_dom"/>
</dbReference>
<keyword evidence="15" id="KW-1185">Reference proteome</keyword>
<dbReference type="Pfam" id="PF09190">
    <property type="entry name" value="DALR_2"/>
    <property type="match status" value="1"/>
</dbReference>
<dbReference type="PANTHER" id="PTHR10890">
    <property type="entry name" value="CYSTEINYL-TRNA SYNTHETASE"/>
    <property type="match status" value="1"/>
</dbReference>
<feature type="short sequence motif" description="'HIGH' region" evidence="12">
    <location>
        <begin position="33"/>
        <end position="43"/>
    </location>
</feature>
<dbReference type="InterPro" id="IPR015803">
    <property type="entry name" value="Cys-tRNA-ligase"/>
</dbReference>
<dbReference type="EC" id="6.1.1.16" evidence="12"/>
<keyword evidence="8 12" id="KW-0862">Zinc</keyword>
<keyword evidence="5 12" id="KW-0436">Ligase</keyword>
<keyword evidence="11 12" id="KW-0030">Aminoacyl-tRNA synthetase</keyword>
<evidence type="ECO:0000256" key="11">
    <source>
        <dbReference type="ARBA" id="ARBA00023146"/>
    </source>
</evidence>
<comment type="catalytic activity">
    <reaction evidence="12">
        <text>tRNA(Cys) + L-cysteine + ATP = L-cysteinyl-tRNA(Cys) + AMP + diphosphate</text>
        <dbReference type="Rhea" id="RHEA:17773"/>
        <dbReference type="Rhea" id="RHEA-COMP:9661"/>
        <dbReference type="Rhea" id="RHEA-COMP:9679"/>
        <dbReference type="ChEBI" id="CHEBI:30616"/>
        <dbReference type="ChEBI" id="CHEBI:33019"/>
        <dbReference type="ChEBI" id="CHEBI:35235"/>
        <dbReference type="ChEBI" id="CHEBI:78442"/>
        <dbReference type="ChEBI" id="CHEBI:78517"/>
        <dbReference type="ChEBI" id="CHEBI:456215"/>
        <dbReference type="EC" id="6.1.1.16"/>
    </reaction>
</comment>
<feature type="binding site" evidence="12">
    <location>
        <position position="250"/>
    </location>
    <ligand>
        <name>Zn(2+)</name>
        <dbReference type="ChEBI" id="CHEBI:29105"/>
    </ligand>
</feature>
<dbReference type="Gene3D" id="1.20.120.1910">
    <property type="entry name" value="Cysteine-tRNA ligase, C-terminal anti-codon recognition domain"/>
    <property type="match status" value="1"/>
</dbReference>
<comment type="subunit">
    <text evidence="3 12">Monomer.</text>
</comment>
<dbReference type="Proteomes" id="UP000770785">
    <property type="component" value="Unassembled WGS sequence"/>
</dbReference>
<accession>A0ABX0XE90</accession>
<dbReference type="Pfam" id="PF23493">
    <property type="entry name" value="CysS_C"/>
    <property type="match status" value="1"/>
</dbReference>
<dbReference type="InterPro" id="IPR014729">
    <property type="entry name" value="Rossmann-like_a/b/a_fold"/>
</dbReference>
<dbReference type="PANTHER" id="PTHR10890:SF3">
    <property type="entry name" value="CYSTEINE--TRNA LIGASE, CYTOPLASMIC"/>
    <property type="match status" value="1"/>
</dbReference>
<name>A0ABX0XE90_9BACT</name>
<dbReference type="SMART" id="SM00840">
    <property type="entry name" value="DALR_2"/>
    <property type="match status" value="1"/>
</dbReference>
<dbReference type="PRINTS" id="PR00983">
    <property type="entry name" value="TRNASYNTHCYS"/>
</dbReference>
<comment type="cofactor">
    <cofactor evidence="12">
        <name>Zn(2+)</name>
        <dbReference type="ChEBI" id="CHEBI:29105"/>
    </cofactor>
    <text evidence="12">Binds 1 zinc ion per subunit.</text>
</comment>
<dbReference type="CDD" id="cd00672">
    <property type="entry name" value="CysRS_core"/>
    <property type="match status" value="1"/>
</dbReference>
<evidence type="ECO:0000256" key="2">
    <source>
        <dbReference type="ARBA" id="ARBA00005594"/>
    </source>
</evidence>
<dbReference type="Pfam" id="PF01406">
    <property type="entry name" value="tRNA-synt_1e"/>
    <property type="match status" value="1"/>
</dbReference>
<feature type="binding site" evidence="12">
    <location>
        <position position="225"/>
    </location>
    <ligand>
        <name>Zn(2+)</name>
        <dbReference type="ChEBI" id="CHEBI:29105"/>
    </ligand>
</feature>
<dbReference type="Gene3D" id="3.40.50.620">
    <property type="entry name" value="HUPs"/>
    <property type="match status" value="1"/>
</dbReference>
<dbReference type="InterPro" id="IPR015273">
    <property type="entry name" value="Cys-tRNA-synt_Ia_DALR"/>
</dbReference>
<proteinExistence type="inferred from homology"/>
<feature type="binding site" evidence="12">
    <location>
        <position position="289"/>
    </location>
    <ligand>
        <name>ATP</name>
        <dbReference type="ChEBI" id="CHEBI:30616"/>
    </ligand>
</feature>
<dbReference type="EMBL" id="JAATJH010000005">
    <property type="protein sequence ID" value="NJC27600.1"/>
    <property type="molecule type" value="Genomic_DNA"/>
</dbReference>
<dbReference type="HAMAP" id="MF_00041">
    <property type="entry name" value="Cys_tRNA_synth"/>
    <property type="match status" value="1"/>
</dbReference>